<name>A0A183AT71_9TREM</name>
<sequence length="158" mass="18363">MTHSCGTHSTEHHNGLRTLCLITPRNRWYILESERIAQLHLPASCLKLPKTVQLVNDRTPELYDPSQERIHYYQFPWVDCAVETKSTDNRLAPFVSNEPGREKTKKTHWGVGAIEAVDVRRWCKFPGPKVSELRAAKKQDEERLRKVSVLKMRSTKTR</sequence>
<gene>
    <name evidence="1" type="ORF">ECPE_LOCUS10156</name>
</gene>
<proteinExistence type="predicted"/>
<dbReference type="AlphaFoldDB" id="A0A183AT71"/>
<organism evidence="3">
    <name type="scientific">Echinostoma caproni</name>
    <dbReference type="NCBI Taxonomy" id="27848"/>
    <lineage>
        <taxon>Eukaryota</taxon>
        <taxon>Metazoa</taxon>
        <taxon>Spiralia</taxon>
        <taxon>Lophotrochozoa</taxon>
        <taxon>Platyhelminthes</taxon>
        <taxon>Trematoda</taxon>
        <taxon>Digenea</taxon>
        <taxon>Plagiorchiida</taxon>
        <taxon>Echinostomata</taxon>
        <taxon>Echinostomatoidea</taxon>
        <taxon>Echinostomatidae</taxon>
        <taxon>Echinostoma</taxon>
    </lineage>
</organism>
<dbReference type="OrthoDB" id="6259975at2759"/>
<protein>
    <submittedName>
        <fullName evidence="3">POPLD domain-containing protein</fullName>
    </submittedName>
</protein>
<evidence type="ECO:0000313" key="3">
    <source>
        <dbReference type="WBParaSite" id="ECPE_0001018801-mRNA-1"/>
    </source>
</evidence>
<dbReference type="EMBL" id="UZAN01048588">
    <property type="protein sequence ID" value="VDP86567.1"/>
    <property type="molecule type" value="Genomic_DNA"/>
</dbReference>
<accession>A0A183AT71</accession>
<keyword evidence="2" id="KW-1185">Reference proteome</keyword>
<evidence type="ECO:0000313" key="1">
    <source>
        <dbReference type="EMBL" id="VDP86567.1"/>
    </source>
</evidence>
<dbReference type="WBParaSite" id="ECPE_0001018801-mRNA-1">
    <property type="protein sequence ID" value="ECPE_0001018801-mRNA-1"/>
    <property type="gene ID" value="ECPE_0001018801"/>
</dbReference>
<reference evidence="3" key="1">
    <citation type="submission" date="2016-06" db="UniProtKB">
        <authorList>
            <consortium name="WormBaseParasite"/>
        </authorList>
    </citation>
    <scope>IDENTIFICATION</scope>
</reference>
<evidence type="ECO:0000313" key="2">
    <source>
        <dbReference type="Proteomes" id="UP000272942"/>
    </source>
</evidence>
<dbReference type="Proteomes" id="UP000272942">
    <property type="component" value="Unassembled WGS sequence"/>
</dbReference>
<reference evidence="1 2" key="2">
    <citation type="submission" date="2018-11" db="EMBL/GenBank/DDBJ databases">
        <authorList>
            <consortium name="Pathogen Informatics"/>
        </authorList>
    </citation>
    <scope>NUCLEOTIDE SEQUENCE [LARGE SCALE GENOMIC DNA]</scope>
    <source>
        <strain evidence="1 2">Egypt</strain>
    </source>
</reference>